<comment type="caution">
    <text evidence="3">The sequence shown here is derived from an EMBL/GenBank/DDBJ whole genome shotgun (WGS) entry which is preliminary data.</text>
</comment>
<keyword evidence="3" id="KW-0540">Nuclease</keyword>
<proteinExistence type="predicted"/>
<dbReference type="RefSeq" id="WP_406794243.1">
    <property type="nucleotide sequence ID" value="NZ_JBJHZX010000048.1"/>
</dbReference>
<dbReference type="InterPro" id="IPR010095">
    <property type="entry name" value="Cas12f1-like_TNB"/>
</dbReference>
<feature type="domain" description="Cas12f1-like TNB" evidence="2">
    <location>
        <begin position="95"/>
        <end position="164"/>
    </location>
</feature>
<dbReference type="InterPro" id="IPR051399">
    <property type="entry name" value="RNA-guided_DNA_endo/Transpos"/>
</dbReference>
<evidence type="ECO:0000256" key="1">
    <source>
        <dbReference type="ARBA" id="ARBA00023125"/>
    </source>
</evidence>
<dbReference type="NCBIfam" id="NF040570">
    <property type="entry name" value="guided_TnpB"/>
    <property type="match status" value="1"/>
</dbReference>
<dbReference type="EMBL" id="JBJHZX010000048">
    <property type="protein sequence ID" value="MFL0198135.1"/>
    <property type="molecule type" value="Genomic_DNA"/>
</dbReference>
<protein>
    <submittedName>
        <fullName evidence="3">RNA-guided endonuclease TnpB family protein</fullName>
    </submittedName>
</protein>
<evidence type="ECO:0000313" key="3">
    <source>
        <dbReference type="EMBL" id="MFL0198135.1"/>
    </source>
</evidence>
<dbReference type="PANTHER" id="PTHR30405:SF26">
    <property type="entry name" value="TRANSPOSASE, PROBABLY IS605-TNPB FAMILY"/>
    <property type="match status" value="1"/>
</dbReference>
<dbReference type="PANTHER" id="PTHR30405">
    <property type="entry name" value="TRANSPOSASE"/>
    <property type="match status" value="1"/>
</dbReference>
<dbReference type="Proteomes" id="UP001623660">
    <property type="component" value="Unassembled WGS sequence"/>
</dbReference>
<evidence type="ECO:0000259" key="2">
    <source>
        <dbReference type="Pfam" id="PF07282"/>
    </source>
</evidence>
<organism evidence="3 4">
    <name type="scientific">Candidatus Clostridium eludens</name>
    <dbReference type="NCBI Taxonomy" id="3381663"/>
    <lineage>
        <taxon>Bacteria</taxon>
        <taxon>Bacillati</taxon>
        <taxon>Bacillota</taxon>
        <taxon>Clostridia</taxon>
        <taxon>Eubacteriales</taxon>
        <taxon>Clostridiaceae</taxon>
        <taxon>Clostridium</taxon>
    </lineage>
</organism>
<dbReference type="GO" id="GO:0004519">
    <property type="term" value="F:endonuclease activity"/>
    <property type="evidence" value="ECO:0007669"/>
    <property type="project" value="UniProtKB-KW"/>
</dbReference>
<keyword evidence="3" id="KW-0255">Endonuclease</keyword>
<evidence type="ECO:0000313" key="4">
    <source>
        <dbReference type="Proteomes" id="UP001623660"/>
    </source>
</evidence>
<keyword evidence="4" id="KW-1185">Reference proteome</keyword>
<keyword evidence="1" id="KW-0238">DNA-binding</keyword>
<name>A0ABW8SUN5_9CLOT</name>
<reference evidence="3 4" key="1">
    <citation type="submission" date="2024-11" db="EMBL/GenBank/DDBJ databases">
        <authorList>
            <person name="Heng Y.C."/>
            <person name="Lim A.C.H."/>
            <person name="Lee J.K.Y."/>
            <person name="Kittelmann S."/>
        </authorList>
    </citation>
    <scope>NUCLEOTIDE SEQUENCE [LARGE SCALE GENOMIC DNA]</scope>
    <source>
        <strain evidence="3 4">WILCCON 0269</strain>
    </source>
</reference>
<gene>
    <name evidence="3" type="ORF">ACJDU8_21585</name>
</gene>
<keyword evidence="3" id="KW-0378">Hydrolase</keyword>
<dbReference type="NCBIfam" id="TIGR01766">
    <property type="entry name" value="IS200/IS605 family accessory protein TnpB-like domain"/>
    <property type="match status" value="1"/>
</dbReference>
<accession>A0ABW8SUN5</accession>
<dbReference type="Pfam" id="PF07282">
    <property type="entry name" value="Cas12f1-like_TNB"/>
    <property type="match status" value="1"/>
</dbReference>
<sequence length="180" mass="20671">MKDGVRINKCISVIIKNSKLAEESKGKAGHGRTKRIESITHMSEKIKCFRDTLNHKYSKYVVDFAIKNNCGCIQMEDLTGYSNGVTEAFLKNWSYYDLQQKIKYKAEECGIKMNFVNPKYTSLRCSSCGNIHKENRNCKSNQAKFECTICRHKENSDINAARNISLPDIEDIIKEQLKSK</sequence>